<dbReference type="KEGG" id="tem:JW646_18260"/>
<name>A0AAX2ZGH9_9FIRM</name>
<evidence type="ECO:0000313" key="2">
    <source>
        <dbReference type="Proteomes" id="UP001198983"/>
    </source>
</evidence>
<gene>
    <name evidence="1" type="ORF">JW646_18260</name>
</gene>
<reference evidence="1 2" key="1">
    <citation type="journal article" date="2023" name="Int. J. Syst. Evol. Microbiol.">
        <title>Terrisporobacter hibernicus sp. nov., isolated from bovine faeces in Northern Ireland.</title>
        <authorList>
            <person name="Mitchell M."/>
            <person name="Nguyen S.V."/>
            <person name="Connor M."/>
            <person name="Fairley D.J."/>
            <person name="Donoghue O."/>
            <person name="Marshall H."/>
            <person name="Koolman L."/>
            <person name="McMullan G."/>
            <person name="Schaffer K.E."/>
            <person name="McGrath J.W."/>
            <person name="Fanning S."/>
        </authorList>
    </citation>
    <scope>NUCLEOTIDE SEQUENCE [LARGE SCALE GENOMIC DNA]</scope>
    <source>
        <strain evidence="1 2">MCA3</strain>
    </source>
</reference>
<organism evidence="1 2">
    <name type="scientific">Terrisporobacter hibernicus</name>
    <dbReference type="NCBI Taxonomy" id="2813371"/>
    <lineage>
        <taxon>Bacteria</taxon>
        <taxon>Bacillati</taxon>
        <taxon>Bacillota</taxon>
        <taxon>Clostridia</taxon>
        <taxon>Peptostreptococcales</taxon>
        <taxon>Peptostreptococcaceae</taxon>
        <taxon>Terrisporobacter</taxon>
    </lineage>
</organism>
<dbReference type="Proteomes" id="UP001198983">
    <property type="component" value="Chromosome"/>
</dbReference>
<dbReference type="AlphaFoldDB" id="A0AAX2ZGH9"/>
<proteinExistence type="predicted"/>
<evidence type="ECO:0000313" key="1">
    <source>
        <dbReference type="EMBL" id="UEL47540.1"/>
    </source>
</evidence>
<dbReference type="EMBL" id="CP081135">
    <property type="protein sequence ID" value="UEL47540.1"/>
    <property type="molecule type" value="Genomic_DNA"/>
</dbReference>
<accession>A0AAX2ZGH9</accession>
<dbReference type="RefSeq" id="WP_228415914.1">
    <property type="nucleotide sequence ID" value="NZ_CP081135.1"/>
</dbReference>
<keyword evidence="2" id="KW-1185">Reference proteome</keyword>
<protein>
    <submittedName>
        <fullName evidence="1">Uncharacterized protein</fullName>
    </submittedName>
</protein>
<sequence>MDRNEEMIELKNNISVAQVRDLLEVTQTIGKALTEDEFLQVMSFYGNVANRLLKEGVTNE</sequence>